<dbReference type="FunFam" id="3.10.20.370:FF:000001">
    <property type="entry name" value="Retrovirus-related Pol polyprotein from transposon 17.6-like protein"/>
    <property type="match status" value="1"/>
</dbReference>
<dbReference type="InterPro" id="IPR041577">
    <property type="entry name" value="RT_RNaseH_2"/>
</dbReference>
<dbReference type="InterPro" id="IPR018061">
    <property type="entry name" value="Retropepsins"/>
</dbReference>
<name>V5GHG2_ANOGL</name>
<organism evidence="13">
    <name type="scientific">Anoplophora glabripennis</name>
    <name type="common">Asian longhorn beetle</name>
    <name type="synonym">Anoplophora nobilis</name>
    <dbReference type="NCBI Taxonomy" id="217634"/>
    <lineage>
        <taxon>Eukaryota</taxon>
        <taxon>Metazoa</taxon>
        <taxon>Ecdysozoa</taxon>
        <taxon>Arthropoda</taxon>
        <taxon>Hexapoda</taxon>
        <taxon>Insecta</taxon>
        <taxon>Pterygota</taxon>
        <taxon>Neoptera</taxon>
        <taxon>Endopterygota</taxon>
        <taxon>Coleoptera</taxon>
        <taxon>Polyphaga</taxon>
        <taxon>Cucujiformia</taxon>
        <taxon>Chrysomeloidea</taxon>
        <taxon>Cerambycidae</taxon>
        <taxon>Lamiinae</taxon>
        <taxon>Lamiini</taxon>
        <taxon>Anoplophora</taxon>
    </lineage>
</organism>
<dbReference type="FunFam" id="3.30.420.10:FF:000063">
    <property type="entry name" value="Retrovirus-related Pol polyprotein from transposon 297-like Protein"/>
    <property type="match status" value="1"/>
</dbReference>
<evidence type="ECO:0000259" key="11">
    <source>
        <dbReference type="PROSITE" id="PS50878"/>
    </source>
</evidence>
<dbReference type="PANTHER" id="PTHR37984:SF5">
    <property type="entry name" value="PROTEIN NYNRIN-LIKE"/>
    <property type="match status" value="1"/>
</dbReference>
<keyword evidence="5" id="KW-0255">Endonuclease</keyword>
<feature type="domain" description="Integrase catalytic" evidence="12">
    <location>
        <begin position="733"/>
        <end position="889"/>
    </location>
</feature>
<dbReference type="GO" id="GO:0006508">
    <property type="term" value="P:proteolysis"/>
    <property type="evidence" value="ECO:0007669"/>
    <property type="project" value="InterPro"/>
</dbReference>
<dbReference type="SUPFAM" id="SSF50630">
    <property type="entry name" value="Acid proteases"/>
    <property type="match status" value="1"/>
</dbReference>
<keyword evidence="4" id="KW-0540">Nuclease</keyword>
<dbReference type="FunFam" id="1.10.340.70:FF:000003">
    <property type="entry name" value="Protein CBG25708"/>
    <property type="match status" value="1"/>
</dbReference>
<dbReference type="InterPro" id="IPR012337">
    <property type="entry name" value="RNaseH-like_sf"/>
</dbReference>
<evidence type="ECO:0000256" key="6">
    <source>
        <dbReference type="ARBA" id="ARBA00022801"/>
    </source>
</evidence>
<evidence type="ECO:0000256" key="8">
    <source>
        <dbReference type="ARBA" id="ARBA00023268"/>
    </source>
</evidence>
<dbReference type="Gene3D" id="2.40.70.10">
    <property type="entry name" value="Acid Proteases"/>
    <property type="match status" value="1"/>
</dbReference>
<keyword evidence="3" id="KW-0548">Nucleotidyltransferase</keyword>
<dbReference type="InterPro" id="IPR000477">
    <property type="entry name" value="RT_dom"/>
</dbReference>
<dbReference type="GO" id="GO:0015074">
    <property type="term" value="P:DNA integration"/>
    <property type="evidence" value="ECO:0007669"/>
    <property type="project" value="InterPro"/>
</dbReference>
<dbReference type="PROSITE" id="PS50878">
    <property type="entry name" value="RT_POL"/>
    <property type="match status" value="1"/>
</dbReference>
<dbReference type="CDD" id="cd01647">
    <property type="entry name" value="RT_LTR"/>
    <property type="match status" value="1"/>
</dbReference>
<protein>
    <recommendedName>
        <fullName evidence="1">RNA-directed DNA polymerase</fullName>
        <ecNumber evidence="1">2.7.7.49</ecNumber>
    </recommendedName>
</protein>
<evidence type="ECO:0000256" key="1">
    <source>
        <dbReference type="ARBA" id="ARBA00012493"/>
    </source>
</evidence>
<evidence type="ECO:0000259" key="12">
    <source>
        <dbReference type="PROSITE" id="PS50994"/>
    </source>
</evidence>
<dbReference type="PROSITE" id="PS50175">
    <property type="entry name" value="ASP_PROT_RETROV"/>
    <property type="match status" value="1"/>
</dbReference>
<evidence type="ECO:0000256" key="7">
    <source>
        <dbReference type="ARBA" id="ARBA00022918"/>
    </source>
</evidence>
<keyword evidence="2" id="KW-0808">Transferase</keyword>
<keyword evidence="6" id="KW-0378">Hydrolase</keyword>
<gene>
    <name evidence="13" type="primary">YI31B</name>
</gene>
<dbReference type="GO" id="GO:0003676">
    <property type="term" value="F:nucleic acid binding"/>
    <property type="evidence" value="ECO:0007669"/>
    <property type="project" value="InterPro"/>
</dbReference>
<dbReference type="GO" id="GO:0004190">
    <property type="term" value="F:aspartic-type endopeptidase activity"/>
    <property type="evidence" value="ECO:0007669"/>
    <property type="project" value="InterPro"/>
</dbReference>
<dbReference type="EMBL" id="GALX01005032">
    <property type="protein sequence ID" value="JAB63434.1"/>
    <property type="molecule type" value="Transcribed_RNA"/>
</dbReference>
<evidence type="ECO:0000313" key="13">
    <source>
        <dbReference type="EMBL" id="JAB63434.1"/>
    </source>
</evidence>
<evidence type="ECO:0000259" key="10">
    <source>
        <dbReference type="PROSITE" id="PS50175"/>
    </source>
</evidence>
<dbReference type="Gene3D" id="3.10.10.10">
    <property type="entry name" value="HIV Type 1 Reverse Transcriptase, subunit A, domain 1"/>
    <property type="match status" value="1"/>
</dbReference>
<dbReference type="Pfam" id="PF00665">
    <property type="entry name" value="rve"/>
    <property type="match status" value="1"/>
</dbReference>
<dbReference type="InterPro" id="IPR050951">
    <property type="entry name" value="Retrovirus_Pol_polyprotein"/>
</dbReference>
<feature type="region of interest" description="Disordered" evidence="9">
    <location>
        <begin position="989"/>
        <end position="1019"/>
    </location>
</feature>
<dbReference type="Gene3D" id="1.10.340.70">
    <property type="match status" value="1"/>
</dbReference>
<dbReference type="SUPFAM" id="SSF53098">
    <property type="entry name" value="Ribonuclease H-like"/>
    <property type="match status" value="1"/>
</dbReference>
<feature type="region of interest" description="Disordered" evidence="9">
    <location>
        <begin position="1054"/>
        <end position="1158"/>
    </location>
</feature>
<evidence type="ECO:0000256" key="5">
    <source>
        <dbReference type="ARBA" id="ARBA00022759"/>
    </source>
</evidence>
<dbReference type="CDD" id="cd09274">
    <property type="entry name" value="RNase_HI_RT_Ty3"/>
    <property type="match status" value="1"/>
</dbReference>
<dbReference type="PANTHER" id="PTHR37984">
    <property type="entry name" value="PROTEIN CBG26694"/>
    <property type="match status" value="1"/>
</dbReference>
<dbReference type="Gene3D" id="3.30.420.10">
    <property type="entry name" value="Ribonuclease H-like superfamily/Ribonuclease H"/>
    <property type="match status" value="1"/>
</dbReference>
<dbReference type="InterPro" id="IPR021109">
    <property type="entry name" value="Peptidase_aspartic_dom_sf"/>
</dbReference>
<dbReference type="Gene3D" id="3.30.70.270">
    <property type="match status" value="2"/>
</dbReference>
<dbReference type="EC" id="2.7.7.49" evidence="1"/>
<dbReference type="InterPro" id="IPR041588">
    <property type="entry name" value="Integrase_H2C2"/>
</dbReference>
<dbReference type="InterPro" id="IPR043128">
    <property type="entry name" value="Rev_trsase/Diguanyl_cyclase"/>
</dbReference>
<dbReference type="InterPro" id="IPR043502">
    <property type="entry name" value="DNA/RNA_pol_sf"/>
</dbReference>
<dbReference type="AlphaFoldDB" id="V5GHG2"/>
<dbReference type="InterPro" id="IPR001995">
    <property type="entry name" value="Peptidase_A2_cat"/>
</dbReference>
<feature type="domain" description="Peptidase A2" evidence="10">
    <location>
        <begin position="27"/>
        <end position="106"/>
    </location>
</feature>
<sequence length="1158" mass="133223">MNILTVQNIINRQNPFAVNVTIDSKIFCMDLDSGASVSCISEKTYFRNFASNYRLSKDALVLKGYNGLEFQPRGYIVANVTYNNITKKVKFYVVHSGTVSILGRDFMKNFKIQLSTVNTVVKGDVMNGLVSKYSDVFSEKLGCFKLSKVSLQLKPGARPVFCKPRNVPIAFKKPLEEELRKLEAEGVISPVESSPHGTPLVVVLKTDGKIRVCGDYKSTVNRYLEEVRYPLPKIDEIFSKLHQGKKFSKIDLSQAYNQFELDDDAKQLLTWSTHKGLYKVNRMPYGISPASAIFQRHLEQLFQGMENVSNFIDDILVTGKDDEEHIRMLDNVLRKLQDAGLTVKADKCKFFQDELEYLGHKITKEGIKKTEDKVEAIVAAPTPTNVSETRSFIGMVNYYSKFIPDLATKLKPIYNLLKKDSKFRWNKECSQVFEEVKHLIAEDMILVHFDPDKPIIVTTDASNYGISATLSHLVKGEEKPVACVSRTLSPSEEAYSTIHKEALAIYFGVRKFQQYLIGHKFTLKCDHKPLLAIFGEYNQIPIMHANRLQRWAIYLANFNYTIQYIKGCNNHLADYLSRAPLRIKTVDKDYEGKENYFNYVHSYEGWPVDSKTVTEESRQDKVLRKVREKVQGNWTKLDEEELRPYFVRKDEIVVEGDMLVWGHRVIIPSRLRRRMLDELHASHLGIAKAKATARSYMWWPKMDEDIAATVKACMPCLHQRADPPKAELTPWQVETEPWSRVHADHLGPLQGKYFLIMVDAYSKFPEVYPVRALASEVTEEKFRDAFSRFGLPRTLVTDNGKSFTAANMKRFYERNGIKHITTPVANPQSNGQAENMVKTFKNKIKAALLDERNKNVEMSVLISRFLLNYRTSIHETMKETPSKLLMGRNLRNRLDFLQEPRLQRNEAVSVNMRRAQEKQRKHYSQNKRRQFKVGEAVMVRDYRKVNTRQWTEAQVERVLGRSTFLCRLRTGEAWKRHSNQIINIGKLQTGREPNEAGTAKPCDSSSKINDSHRQKTVSNSYVNKDNVCTRDNIDNNVKETDCVLDEIVLLTENDPKKCDKSGSDATDLSGFERKTNTNKNCSKNTDQGIAAEQAEQMSQRCDEEERVPGKTTEQQTGEKTAREQPIRGTDQQPERERTLRSRPERVRKKPQRFNDFIT</sequence>
<keyword evidence="7" id="KW-0695">RNA-directed DNA polymerase</keyword>
<dbReference type="GO" id="GO:0003964">
    <property type="term" value="F:RNA-directed DNA polymerase activity"/>
    <property type="evidence" value="ECO:0007669"/>
    <property type="project" value="UniProtKB-KW"/>
</dbReference>
<dbReference type="InterPro" id="IPR001584">
    <property type="entry name" value="Integrase_cat-core"/>
</dbReference>
<dbReference type="SUPFAM" id="SSF56672">
    <property type="entry name" value="DNA/RNA polymerases"/>
    <property type="match status" value="1"/>
</dbReference>
<dbReference type="FunFam" id="3.30.70.270:FF:000026">
    <property type="entry name" value="Transposon Ty3-G Gag-Pol polyprotein"/>
    <property type="match status" value="1"/>
</dbReference>
<evidence type="ECO:0000256" key="2">
    <source>
        <dbReference type="ARBA" id="ARBA00022679"/>
    </source>
</evidence>
<accession>V5GHG2</accession>
<feature type="compositionally biased region" description="Basic and acidic residues" evidence="9">
    <location>
        <begin position="1132"/>
        <end position="1144"/>
    </location>
</feature>
<keyword evidence="8" id="KW-0511">Multifunctional enzyme</keyword>
<proteinExistence type="predicted"/>
<dbReference type="Pfam" id="PF17919">
    <property type="entry name" value="RT_RNaseH_2"/>
    <property type="match status" value="1"/>
</dbReference>
<evidence type="ECO:0000256" key="9">
    <source>
        <dbReference type="SAM" id="MobiDB-lite"/>
    </source>
</evidence>
<evidence type="ECO:0000256" key="4">
    <source>
        <dbReference type="ARBA" id="ARBA00022722"/>
    </source>
</evidence>
<reference evidence="13" key="1">
    <citation type="submission" date="2013-07" db="EMBL/GenBank/DDBJ databases">
        <title>Midgut Transcriptome Profiling of Anoplphora glabripennis, a Lignocellulose Degrading, Wood-Boring Cerambycid.</title>
        <authorList>
            <person name="Scully E.D."/>
            <person name="Hoover K."/>
            <person name="Carlson J.E."/>
            <person name="Tien M."/>
            <person name="Geib S.M."/>
        </authorList>
    </citation>
    <scope>NUCLEOTIDE SEQUENCE</scope>
</reference>
<feature type="domain" description="Reverse transcriptase" evidence="11">
    <location>
        <begin position="184"/>
        <end position="362"/>
    </location>
</feature>
<dbReference type="GO" id="GO:0042575">
    <property type="term" value="C:DNA polymerase complex"/>
    <property type="evidence" value="ECO:0007669"/>
    <property type="project" value="UniProtKB-ARBA"/>
</dbReference>
<dbReference type="GO" id="GO:0004519">
    <property type="term" value="F:endonuclease activity"/>
    <property type="evidence" value="ECO:0007669"/>
    <property type="project" value="UniProtKB-KW"/>
</dbReference>
<dbReference type="InterPro" id="IPR036397">
    <property type="entry name" value="RNaseH_sf"/>
</dbReference>
<dbReference type="Pfam" id="PF00077">
    <property type="entry name" value="RVP"/>
    <property type="match status" value="1"/>
</dbReference>
<dbReference type="Pfam" id="PF17921">
    <property type="entry name" value="Integrase_H2C2"/>
    <property type="match status" value="1"/>
</dbReference>
<evidence type="ECO:0000256" key="3">
    <source>
        <dbReference type="ARBA" id="ARBA00022695"/>
    </source>
</evidence>
<dbReference type="Pfam" id="PF00078">
    <property type="entry name" value="RVT_1"/>
    <property type="match status" value="1"/>
</dbReference>
<dbReference type="PROSITE" id="PS50994">
    <property type="entry name" value="INTEGRASE"/>
    <property type="match status" value="1"/>
</dbReference>